<organism evidence="4 5">
    <name type="scientific">Noviherbaspirillum suwonense</name>
    <dbReference type="NCBI Taxonomy" id="1224511"/>
    <lineage>
        <taxon>Bacteria</taxon>
        <taxon>Pseudomonadati</taxon>
        <taxon>Pseudomonadota</taxon>
        <taxon>Betaproteobacteria</taxon>
        <taxon>Burkholderiales</taxon>
        <taxon>Oxalobacteraceae</taxon>
        <taxon>Noviherbaspirillum</taxon>
    </lineage>
</organism>
<evidence type="ECO:0000256" key="2">
    <source>
        <dbReference type="ARBA" id="ARBA00022729"/>
    </source>
</evidence>
<feature type="domain" description="Ice-binding protein C-terminal" evidence="3">
    <location>
        <begin position="193"/>
        <end position="215"/>
    </location>
</feature>
<keyword evidence="2" id="KW-0732">Signal</keyword>
<accession>A0ABY1QQ37</accession>
<proteinExistence type="inferred from homology"/>
<dbReference type="NCBIfam" id="TIGR02595">
    <property type="entry name" value="PEP_CTERM"/>
    <property type="match status" value="1"/>
</dbReference>
<dbReference type="EMBL" id="FXUL01000025">
    <property type="protein sequence ID" value="SMP76875.1"/>
    <property type="molecule type" value="Genomic_DNA"/>
</dbReference>
<dbReference type="InterPro" id="IPR013424">
    <property type="entry name" value="Ice-binding_C"/>
</dbReference>
<evidence type="ECO:0000259" key="3">
    <source>
        <dbReference type="Pfam" id="PF07589"/>
    </source>
</evidence>
<protein>
    <submittedName>
        <fullName evidence="4">PEP-CTERM protein-sorting domain-containing protein</fullName>
    </submittedName>
</protein>
<name>A0ABY1QQ37_9BURK</name>
<reference evidence="4 5" key="1">
    <citation type="submission" date="2017-05" db="EMBL/GenBank/DDBJ databases">
        <authorList>
            <person name="Varghese N."/>
            <person name="Submissions S."/>
        </authorList>
    </citation>
    <scope>NUCLEOTIDE SEQUENCE [LARGE SCALE GENOMIC DNA]</scope>
    <source>
        <strain evidence="4 5">DSM 26001</strain>
    </source>
</reference>
<sequence length="223" mass="22368">MINGDLGLSPGASITGLGSIDITGTVHNTDSVAQQAQFDALAAYNFLAAQSSAQSVNLSGQDLGSVGVLLPGVYRFDSDAYLTGNLVLDAMNDPGALFVFQIGTALTTASSAVLDLINGGTNASVFFQVGSSATLGTGSLFEGSILANQSITLNNSASIRCGRALALNGAVTMDTNTISTSCATAPDSGNGQAIPEPAPLALLGIGLIGVAASRRQSAKRRNA</sequence>
<evidence type="ECO:0000313" key="4">
    <source>
        <dbReference type="EMBL" id="SMP76875.1"/>
    </source>
</evidence>
<keyword evidence="5" id="KW-1185">Reference proteome</keyword>
<evidence type="ECO:0000313" key="5">
    <source>
        <dbReference type="Proteomes" id="UP001158049"/>
    </source>
</evidence>
<dbReference type="Pfam" id="PF11999">
    <property type="entry name" value="Ice_binding"/>
    <property type="match status" value="1"/>
</dbReference>
<dbReference type="Proteomes" id="UP001158049">
    <property type="component" value="Unassembled WGS sequence"/>
</dbReference>
<gene>
    <name evidence="4" type="ORF">SAMN06295970_12540</name>
</gene>
<dbReference type="InterPro" id="IPR021884">
    <property type="entry name" value="Ice-bd_prot"/>
</dbReference>
<dbReference type="Pfam" id="PF07589">
    <property type="entry name" value="PEP-CTERM"/>
    <property type="match status" value="1"/>
</dbReference>
<comment type="caution">
    <text evidence="4">The sequence shown here is derived from an EMBL/GenBank/DDBJ whole genome shotgun (WGS) entry which is preliminary data.</text>
</comment>
<evidence type="ECO:0000256" key="1">
    <source>
        <dbReference type="ARBA" id="ARBA00005445"/>
    </source>
</evidence>
<comment type="similarity">
    <text evidence="1">Belongs to the ice-binding protein family.</text>
</comment>